<reference evidence="1 2" key="1">
    <citation type="submission" date="2020-08" db="EMBL/GenBank/DDBJ databases">
        <title>Genome sequence of Sphingomonas lutea KCTC 23642T.</title>
        <authorList>
            <person name="Hyun D.-W."/>
            <person name="Bae J.-W."/>
        </authorList>
    </citation>
    <scope>NUCLEOTIDE SEQUENCE [LARGE SCALE GENOMIC DNA]</scope>
    <source>
        <strain evidence="1 2">KCTC 23642</strain>
    </source>
</reference>
<gene>
    <name evidence="1" type="ORF">H9L13_02130</name>
</gene>
<dbReference type="Proteomes" id="UP000515971">
    <property type="component" value="Chromosome"/>
</dbReference>
<sequence length="236" mass="26414">MRLGLPKPLRGWRAFAGEVGIIVLGVLIALGAQEIAEDLSDRAKAREARELIRTELATYLGRLESRLSINQCLTNRINEIQALVDTAARGGPIKRPTWIGRPQFWTALSVSWDAAAQSGHAALLPAAELAEYATMYDWMQNSYDSMLIEQASWARIRTLEHLDYLTPETAFHINAALQDARYRAWRIHSQTKDLQRIAKRVGLQAKRNDIVGTRGPCYPMTTPWVQAARVNPAGEP</sequence>
<proteinExistence type="predicted"/>
<name>A0A7G9SIS9_9SPHN</name>
<protein>
    <submittedName>
        <fullName evidence="1">Uncharacterized protein</fullName>
    </submittedName>
</protein>
<evidence type="ECO:0000313" key="2">
    <source>
        <dbReference type="Proteomes" id="UP000515971"/>
    </source>
</evidence>
<evidence type="ECO:0000313" key="1">
    <source>
        <dbReference type="EMBL" id="QNN67754.1"/>
    </source>
</evidence>
<dbReference type="KEGG" id="slut:H9L13_02130"/>
<keyword evidence="2" id="KW-1185">Reference proteome</keyword>
<dbReference type="EMBL" id="CP060718">
    <property type="protein sequence ID" value="QNN67754.1"/>
    <property type="molecule type" value="Genomic_DNA"/>
</dbReference>
<accession>A0A7G9SIS9</accession>
<dbReference type="AlphaFoldDB" id="A0A7G9SIS9"/>
<organism evidence="1 2">
    <name type="scientific">Sphingomonas lutea</name>
    <dbReference type="NCBI Taxonomy" id="1045317"/>
    <lineage>
        <taxon>Bacteria</taxon>
        <taxon>Pseudomonadati</taxon>
        <taxon>Pseudomonadota</taxon>
        <taxon>Alphaproteobacteria</taxon>
        <taxon>Sphingomonadales</taxon>
        <taxon>Sphingomonadaceae</taxon>
        <taxon>Sphingomonas</taxon>
    </lineage>
</organism>
<dbReference type="RefSeq" id="WP_187538610.1">
    <property type="nucleotide sequence ID" value="NZ_BAABJT010000001.1"/>
</dbReference>